<feature type="signal peptide" evidence="1">
    <location>
        <begin position="1"/>
        <end position="24"/>
    </location>
</feature>
<feature type="chain" id="PRO_5011469695" evidence="1">
    <location>
        <begin position="25"/>
        <end position="160"/>
    </location>
</feature>
<dbReference type="STRING" id="74348.SAMN04488523_105121"/>
<gene>
    <name evidence="2" type="ORF">SAMN04488523_105121</name>
</gene>
<dbReference type="GO" id="GO:0008233">
    <property type="term" value="F:peptidase activity"/>
    <property type="evidence" value="ECO:0007669"/>
    <property type="project" value="UniProtKB-KW"/>
</dbReference>
<keyword evidence="1" id="KW-0732">Signal</keyword>
<accession>A0A1I1Y3Q4</accession>
<protein>
    <submittedName>
        <fullName evidence="2">Predicted secreted Zn-dependent protease</fullName>
    </submittedName>
</protein>
<dbReference type="AlphaFoldDB" id="A0A1I1Y3Q4"/>
<name>A0A1I1Y3Q4_9RHOB</name>
<reference evidence="2 3" key="1">
    <citation type="submission" date="2016-10" db="EMBL/GenBank/DDBJ databases">
        <authorList>
            <person name="de Groot N.N."/>
        </authorList>
    </citation>
    <scope>NUCLEOTIDE SEQUENCE [LARGE SCALE GENOMIC DNA]</scope>
    <source>
        <strain evidence="2 3">DSM 11443</strain>
    </source>
</reference>
<evidence type="ECO:0000313" key="2">
    <source>
        <dbReference type="EMBL" id="SFE14184.1"/>
    </source>
</evidence>
<dbReference type="RefSeq" id="WP_093923380.1">
    <property type="nucleotide sequence ID" value="NZ_FOMW01000005.1"/>
</dbReference>
<keyword evidence="2" id="KW-0645">Protease</keyword>
<evidence type="ECO:0000256" key="1">
    <source>
        <dbReference type="SAM" id="SignalP"/>
    </source>
</evidence>
<dbReference type="Proteomes" id="UP000198977">
    <property type="component" value="Unassembled WGS sequence"/>
</dbReference>
<proteinExistence type="predicted"/>
<keyword evidence="2" id="KW-0378">Hydrolase</keyword>
<dbReference type="OrthoDB" id="7862004at2"/>
<dbReference type="Pfam" id="PF06037">
    <property type="entry name" value="DUF922"/>
    <property type="match status" value="1"/>
</dbReference>
<evidence type="ECO:0000313" key="3">
    <source>
        <dbReference type="Proteomes" id="UP000198977"/>
    </source>
</evidence>
<dbReference type="InterPro" id="IPR010321">
    <property type="entry name" value="DUF922"/>
</dbReference>
<dbReference type="GO" id="GO:0006508">
    <property type="term" value="P:proteolysis"/>
    <property type="evidence" value="ECO:0007669"/>
    <property type="project" value="UniProtKB-KW"/>
</dbReference>
<sequence>MTRLFQSITTAAALVLAFAGTSIAEPKVSQQTKVYEVTATSVNGLIEQMNKRGPRGYWAFTEWHVRWSRSCKLEVDVAYILPQHANPSAMPAQVRRKFDAMLTALTQHEAQHGLHSIQAAREIEADKCQNGDAIIRRYNAADIAFDAQTNHGVKDGATLR</sequence>
<keyword evidence="3" id="KW-1185">Reference proteome</keyword>
<dbReference type="EMBL" id="FOMW01000005">
    <property type="protein sequence ID" value="SFE14184.1"/>
    <property type="molecule type" value="Genomic_DNA"/>
</dbReference>
<organism evidence="2 3">
    <name type="scientific">Sulfitobacter brevis</name>
    <dbReference type="NCBI Taxonomy" id="74348"/>
    <lineage>
        <taxon>Bacteria</taxon>
        <taxon>Pseudomonadati</taxon>
        <taxon>Pseudomonadota</taxon>
        <taxon>Alphaproteobacteria</taxon>
        <taxon>Rhodobacterales</taxon>
        <taxon>Roseobacteraceae</taxon>
        <taxon>Sulfitobacter</taxon>
    </lineage>
</organism>